<evidence type="ECO:0000313" key="2">
    <source>
        <dbReference type="Proteomes" id="UP000652153"/>
    </source>
</evidence>
<organism evidence="1 2">
    <name type="scientific">Paenibacillus silvae</name>
    <dbReference type="NCBI Taxonomy" id="1325358"/>
    <lineage>
        <taxon>Bacteria</taxon>
        <taxon>Bacillati</taxon>
        <taxon>Bacillota</taxon>
        <taxon>Bacilli</taxon>
        <taxon>Bacillales</taxon>
        <taxon>Paenibacillaceae</taxon>
        <taxon>Paenibacillus</taxon>
    </lineage>
</organism>
<dbReference type="Proteomes" id="UP000652153">
    <property type="component" value="Unassembled WGS sequence"/>
</dbReference>
<comment type="caution">
    <text evidence="1">The sequence shown here is derived from an EMBL/GenBank/DDBJ whole genome shotgun (WGS) entry which is preliminary data.</text>
</comment>
<sequence length="57" mass="6316">MKATVKIRARLKVEKSTAKVRDKPEVAKTTTKARAELKQRTPSVTVTFSGEGVKFPD</sequence>
<reference evidence="2" key="1">
    <citation type="journal article" date="2019" name="Int. J. Syst. Evol. Microbiol.">
        <title>The Global Catalogue of Microorganisms (GCM) 10K type strain sequencing project: providing services to taxonomists for standard genome sequencing and annotation.</title>
        <authorList>
            <consortium name="The Broad Institute Genomics Platform"/>
            <consortium name="The Broad Institute Genome Sequencing Center for Infectious Disease"/>
            <person name="Wu L."/>
            <person name="Ma J."/>
        </authorList>
    </citation>
    <scope>NUCLEOTIDE SEQUENCE [LARGE SCALE GENOMIC DNA]</scope>
    <source>
        <strain evidence="2">CGMCC 1.12770</strain>
    </source>
</reference>
<evidence type="ECO:0000313" key="1">
    <source>
        <dbReference type="EMBL" id="GGH63010.1"/>
    </source>
</evidence>
<keyword evidence="2" id="KW-1185">Reference proteome</keyword>
<proteinExistence type="predicted"/>
<gene>
    <name evidence="1" type="ORF">GCM10008014_40040</name>
</gene>
<dbReference type="EMBL" id="BMFU01000006">
    <property type="protein sequence ID" value="GGH63010.1"/>
    <property type="molecule type" value="Genomic_DNA"/>
</dbReference>
<protein>
    <submittedName>
        <fullName evidence="1">Uncharacterized protein</fullName>
    </submittedName>
</protein>
<name>A0ABQ1ZGN4_9BACL</name>
<accession>A0ABQ1ZGN4</accession>